<keyword evidence="1" id="KW-0812">Transmembrane</keyword>
<dbReference type="EMBL" id="CM007898">
    <property type="protein sequence ID" value="OTG14055.1"/>
    <property type="molecule type" value="Genomic_DNA"/>
</dbReference>
<keyword evidence="3" id="KW-1185">Reference proteome</keyword>
<evidence type="ECO:0000256" key="1">
    <source>
        <dbReference type="SAM" id="Phobius"/>
    </source>
</evidence>
<organism evidence="2 3">
    <name type="scientific">Helianthus annuus</name>
    <name type="common">Common sunflower</name>
    <dbReference type="NCBI Taxonomy" id="4232"/>
    <lineage>
        <taxon>Eukaryota</taxon>
        <taxon>Viridiplantae</taxon>
        <taxon>Streptophyta</taxon>
        <taxon>Embryophyta</taxon>
        <taxon>Tracheophyta</taxon>
        <taxon>Spermatophyta</taxon>
        <taxon>Magnoliopsida</taxon>
        <taxon>eudicotyledons</taxon>
        <taxon>Gunneridae</taxon>
        <taxon>Pentapetalae</taxon>
        <taxon>asterids</taxon>
        <taxon>campanulids</taxon>
        <taxon>Asterales</taxon>
        <taxon>Asteraceae</taxon>
        <taxon>Asteroideae</taxon>
        <taxon>Heliantheae alliance</taxon>
        <taxon>Heliantheae</taxon>
        <taxon>Helianthus</taxon>
    </lineage>
</organism>
<proteinExistence type="predicted"/>
<gene>
    <name evidence="2" type="ORF">HannXRQ_Chr09g0245121</name>
</gene>
<accession>A0A251TSF7</accession>
<name>A0A251TSF7_HELAN</name>
<evidence type="ECO:0000313" key="2">
    <source>
        <dbReference type="EMBL" id="OTG14055.1"/>
    </source>
</evidence>
<dbReference type="AlphaFoldDB" id="A0A251TSF7"/>
<sequence length="103" mass="12053">MVFLCNQNRRRSGVVCLKMRLQLGVLRCGLMVGSLRCLFGGMGIWIWITIISSSRWMSFDFTYDVLLELLRSMFCWFRSGFDPSFKAIHTCISKKDHIKIQCF</sequence>
<reference evidence="3" key="1">
    <citation type="journal article" date="2017" name="Nature">
        <title>The sunflower genome provides insights into oil metabolism, flowering and Asterid evolution.</title>
        <authorList>
            <person name="Badouin H."/>
            <person name="Gouzy J."/>
            <person name="Grassa C.J."/>
            <person name="Murat F."/>
            <person name="Staton S.E."/>
            <person name="Cottret L."/>
            <person name="Lelandais-Briere C."/>
            <person name="Owens G.L."/>
            <person name="Carrere S."/>
            <person name="Mayjonade B."/>
            <person name="Legrand L."/>
            <person name="Gill N."/>
            <person name="Kane N.C."/>
            <person name="Bowers J.E."/>
            <person name="Hubner S."/>
            <person name="Bellec A."/>
            <person name="Berard A."/>
            <person name="Berges H."/>
            <person name="Blanchet N."/>
            <person name="Boniface M.C."/>
            <person name="Brunel D."/>
            <person name="Catrice O."/>
            <person name="Chaidir N."/>
            <person name="Claudel C."/>
            <person name="Donnadieu C."/>
            <person name="Faraut T."/>
            <person name="Fievet G."/>
            <person name="Helmstetter N."/>
            <person name="King M."/>
            <person name="Knapp S.J."/>
            <person name="Lai Z."/>
            <person name="Le Paslier M.C."/>
            <person name="Lippi Y."/>
            <person name="Lorenzon L."/>
            <person name="Mandel J.R."/>
            <person name="Marage G."/>
            <person name="Marchand G."/>
            <person name="Marquand E."/>
            <person name="Bret-Mestries E."/>
            <person name="Morien E."/>
            <person name="Nambeesan S."/>
            <person name="Nguyen T."/>
            <person name="Pegot-Espagnet P."/>
            <person name="Pouilly N."/>
            <person name="Raftis F."/>
            <person name="Sallet E."/>
            <person name="Schiex T."/>
            <person name="Thomas J."/>
            <person name="Vandecasteele C."/>
            <person name="Vares D."/>
            <person name="Vear F."/>
            <person name="Vautrin S."/>
            <person name="Crespi M."/>
            <person name="Mangin B."/>
            <person name="Burke J.M."/>
            <person name="Salse J."/>
            <person name="Munos S."/>
            <person name="Vincourt P."/>
            <person name="Rieseberg L.H."/>
            <person name="Langlade N.B."/>
        </authorList>
    </citation>
    <scope>NUCLEOTIDE SEQUENCE [LARGE SCALE GENOMIC DNA]</scope>
    <source>
        <strain evidence="3">cv. SF193</strain>
    </source>
</reference>
<keyword evidence="1" id="KW-1133">Transmembrane helix</keyword>
<evidence type="ECO:0000313" key="3">
    <source>
        <dbReference type="Proteomes" id="UP000215914"/>
    </source>
</evidence>
<protein>
    <submittedName>
        <fullName evidence="2">Uncharacterized protein</fullName>
    </submittedName>
</protein>
<dbReference type="Proteomes" id="UP000215914">
    <property type="component" value="Chromosome 9"/>
</dbReference>
<feature type="transmembrane region" description="Helical" evidence="1">
    <location>
        <begin position="21"/>
        <end position="48"/>
    </location>
</feature>
<keyword evidence="1" id="KW-0472">Membrane</keyword>
<dbReference type="InParanoid" id="A0A251TSF7"/>